<protein>
    <submittedName>
        <fullName evidence="2">Ectoine hydroxylase</fullName>
    </submittedName>
</protein>
<accession>A0A1H2PKX8</accession>
<dbReference type="Proteomes" id="UP000243719">
    <property type="component" value="Unassembled WGS sequence"/>
</dbReference>
<evidence type="ECO:0000313" key="2">
    <source>
        <dbReference type="EMBL" id="SDV47112.1"/>
    </source>
</evidence>
<evidence type="ECO:0000256" key="1">
    <source>
        <dbReference type="ARBA" id="ARBA00001954"/>
    </source>
</evidence>
<dbReference type="EMBL" id="FNLO01000002">
    <property type="protein sequence ID" value="SDV47112.1"/>
    <property type="molecule type" value="Genomic_DNA"/>
</dbReference>
<evidence type="ECO:0000313" key="3">
    <source>
        <dbReference type="Proteomes" id="UP000243719"/>
    </source>
</evidence>
<keyword evidence="3" id="KW-1185">Reference proteome</keyword>
<proteinExistence type="predicted"/>
<dbReference type="Gene3D" id="2.60.120.620">
    <property type="entry name" value="q2cbj1_9rhob like domain"/>
    <property type="match status" value="1"/>
</dbReference>
<dbReference type="GO" id="GO:0005506">
    <property type="term" value="F:iron ion binding"/>
    <property type="evidence" value="ECO:0007669"/>
    <property type="project" value="UniProtKB-ARBA"/>
</dbReference>
<reference evidence="3" key="1">
    <citation type="submission" date="2016-09" db="EMBL/GenBank/DDBJ databases">
        <authorList>
            <person name="Varghese N."/>
            <person name="Submissions S."/>
        </authorList>
    </citation>
    <scope>NUCLEOTIDE SEQUENCE [LARGE SCALE GENOMIC DNA]</scope>
    <source>
        <strain evidence="3">JS23</strain>
    </source>
</reference>
<dbReference type="Pfam" id="PF05721">
    <property type="entry name" value="PhyH"/>
    <property type="match status" value="1"/>
</dbReference>
<dbReference type="RefSeq" id="WP_091905280.1">
    <property type="nucleotide sequence ID" value="NZ_FNLO01000002.1"/>
</dbReference>
<name>A0A1H2PKX8_9BURK</name>
<dbReference type="GO" id="GO:0016706">
    <property type="term" value="F:2-oxoglutarate-dependent dioxygenase activity"/>
    <property type="evidence" value="ECO:0007669"/>
    <property type="project" value="UniProtKB-ARBA"/>
</dbReference>
<dbReference type="PANTHER" id="PTHR20883">
    <property type="entry name" value="PHYTANOYL-COA DIOXYGENASE DOMAIN CONTAINING 1"/>
    <property type="match status" value="1"/>
</dbReference>
<comment type="cofactor">
    <cofactor evidence="1">
        <name>Fe(2+)</name>
        <dbReference type="ChEBI" id="CHEBI:29033"/>
    </cofactor>
</comment>
<gene>
    <name evidence="2" type="ORF">SAMN05216551_102282</name>
</gene>
<dbReference type="AlphaFoldDB" id="A0A1H2PKX8"/>
<dbReference type="SUPFAM" id="SSF51197">
    <property type="entry name" value="Clavaminate synthase-like"/>
    <property type="match status" value="1"/>
</dbReference>
<dbReference type="OrthoDB" id="9791262at2"/>
<dbReference type="STRING" id="1770053.SAMN05216551_102282"/>
<organism evidence="2 3">
    <name type="scientific">Chitinasiproducens palmae</name>
    <dbReference type="NCBI Taxonomy" id="1770053"/>
    <lineage>
        <taxon>Bacteria</taxon>
        <taxon>Pseudomonadati</taxon>
        <taxon>Pseudomonadota</taxon>
        <taxon>Betaproteobacteria</taxon>
        <taxon>Burkholderiales</taxon>
        <taxon>Burkholderiaceae</taxon>
        <taxon>Chitinasiproducens</taxon>
    </lineage>
</organism>
<dbReference type="PANTHER" id="PTHR20883:SF48">
    <property type="entry name" value="ECTOINE DIOXYGENASE"/>
    <property type="match status" value="1"/>
</dbReference>
<sequence>MRLDEQQLAQFDELGYLFLPECFPREQVEAIRQASNEIFREQRPEIWRERDGTPRTAFACQQYSEVCADLASDARLVDPVEQLFGEDVYLHQFKINAKAAFTGEVWQWHQDFPTWHKDDGMPEPRAMNIAVFLDDVMPINGPLMIVPRSHKSGALESSHDLQTTSYPLWTLDNRTVTDLVEKNGIVTPTGKAGGVLMFHANIVHGSAGNITPYPRRIVYLTLSALSNAIVAPTRPDFIAHRDFTPVQKHDGSRLERQVADHAAA</sequence>
<dbReference type="InterPro" id="IPR008775">
    <property type="entry name" value="Phytyl_CoA_dOase-like"/>
</dbReference>